<sequence length="2518" mass="283356">MEAINSSAGAVVPSHSGFMSIKLDRTNYPLWLAQIVPILKSKNLMGFVTGTNPCPPEFKRNTDGTVTTEVDPRYATWHQQDQMILSWINNSLSPTVLSTVARFTSSQATWSSLEKRYASQSKNRILQLRHDLLTVKGEGLSISDFVDKINQIADNLALAGKPVDDDELVNIILNNVGPAYEVTVSSAQARDTSISYDDLVALLLNAEMRLKAQQTPSLEASPTAMYAPKATQSNNRGRNSVHHRGSNMRGRGPSGFRRNQNWSQPQSGSVSFGNSGPMPSRPPCQICNRSGHSALDCYQRMNHAYEGRIPTQKLTAMAATASSNIPSTTWISDSGASNHITADLTNLAIHNEYQGKDHVAVGNGAGLTIAHTGSSKFTCGSSTFALKNILHCPSIAANLLSIYQFTRDNNCYFVFYSDCFYVKDVKTGKTLFRGKSEHGLYPFRIHTQISTKSGRPFALVGVRVSVPIWHSRLGHPANNTLSHLISNKCLLMHEPTCYTQAAKYEEWRKAMGVEFNALQQSGTWSLVPPTSDMNILPNKWVFKIKKRSDGTIERYKARLVANGYHQQEGIDYTETFSPVVKHSTIRIILALAVHHKWPIRQLDVQNAFLHGILSKEAPCQWFTRFSDYLEELGFYLGPLHYFLGLEAVYSTIGLHLTQTKYTMDLLFRTKFQDVKPISSPATAGKKLSLYDGDPLSDPTEFRSVVGALQYLTLTRPDICFAVNQVCQFLHQPTTNHWTVVKRILRYLNDTPDHGLFYQPGSLMLEAYSDADYACCPDDRHSTGGYCVYLGHNPISWSAKKQRTVSRSSTEVEYRQLAYTAAELSWIRSLFKDLGVCLSTPRIWCDNISSISLASNPVFHARTKHLEVDYHYVRDKVVRKELEVCYISTTDQVADIFTKGLSKSRFLLLTNKLMVRSRPISLRGCDNHGKSAFKSNSNTTTYDSQSDMISTENRTPAVPAVFCSSFTIFLNPNTSSASQIDCDKTIMVTLKHDDKLQDGSECSFQCALLYTTAYGQRRIRVTTLSLPCTNMLSNLFRSADLDTQFACFLKQVTSSGQLILPEALKLLPLFTLDPVSGKEVSSIMATKYEIEKFNGSNFSLWKMRIKAVLRKDNCLAAIGDRPDEITDDGKWNEMDGNAIANLHLALADGVLSSVAEKKTAKEIWDTLTKLYEAKSLHNKIFLRRRLYTLRMMESTMVTDHINTLNTLFSQLTAMGHNIETGERAEILLQSLPDSYDQLIINLTNNIEVLVFDDIAAAVLEEESRRKSKEDRLGGSQQAEALTMTRGRSTERGPSGSQNQSRSKSRSKKNVKCHHCGKKGHYKRECWHLKKNEEAKGKGPESSKAQGCVASTSDDGEILYSEATTVTEGRRRFADVWLMDSGATWHMTPRREWFHQYEPISGGSVFMGDDHALEIAGIGTIKLKMCDGMVRTIQEVRHVKGLKKNLLSLGQLDNNGCKTHIQNGIMKIVKGALVMMKAEKIAANLYMLKGKTQQEGEASTALASSAEELTMMWHRKLGHMSERGLKILAEQKLLPGLKKVSLPFCEHCVTSKQHRLKFSSSSARSKAILELIHSDVWQAPVLSLGGAKYFVSFIDDYSRRCWVYPIKNKADVFPVFKIFKARVELESEKKIKCLRTDNGGEYTGVEFDSFCQQEGIKRQFTVAYTPQQNGVAERMNRTLLERTRAMLRTAGMAKTFWAEAVKTACYVINRSPSTAIDLKTPMEMWTGKPADYSHLHTFGSPVYVMYNAQEASKLDPKSRKCVFLGYADGVKGYRLWDPTARKVLISRDVIFVEDKVQEKENDSTSKEKPKTATVQVEESQEQEVPDSSEAASEHEEQEQAEFATPQVRRSTRERREPAWHSEYIMEGNVAYCLLTEDGEPSTFHEATKSQEAPMWMVAMQEEIEALHKNKTWDLVPLPQGRKAIGNKWVYKIKRDGNDQVERYRARLVVKGFAQKEGIDFNEIFSPVVRLTTVRVVLAMCATFDLYLEQLDVKTAFLHGELEEEIYMLQPEGFEEKGKENLVCKLNKSLYGLKQAPRCWYKRFDSFIMSLGYNRHSSDPCVYYKRFGDGNFIILLLYVDDMLVAGPNKDRITDLKAQLAREFEMKDLGPANKILGMQIYRDRNNRKIWLSQKNYLKKILRRFNMQDCKPIPTPLPINFKLSSSMSPSNEAERMEMSRVPYASAVGSLMFAMVCTRPDIAQAVGVVSRYMVNPGKEHWSAVKRILRYVKGTSNVALCYGGSDFTVRGYVDSDYAGDLDKSKSTSGYVFTLAGGAVSWVSKLQSIVATSTTEAEYVAATQASKEAIWLQMLLEELGHKQEKIALFCDSQSALHLAKNPAFHSKTKHIRVQYHFVREKVEEGSVDIQKIHTKDNLADMLTKPINNDKFIWCRSSLGLADTMVAIHNLGSKEEDESLVPPVIPLSSEHVSDEGIYLLENGEDCLIYIGNMVDSNILQQLLGISPADEFPTQFVLQQYDNPLSKKLNDLINEIRRQRCSYLRLKLCKKGDPSGQCSRNPLNKLGI</sequence>
<dbReference type="InterPro" id="IPR036875">
    <property type="entry name" value="Znf_CCHC_sf"/>
</dbReference>
<dbReference type="Pfam" id="PF00665">
    <property type="entry name" value="rve"/>
    <property type="match status" value="1"/>
</dbReference>
<accession>A0A2N9IUS6</accession>
<organism evidence="6">
    <name type="scientific">Fagus sylvatica</name>
    <name type="common">Beechnut</name>
    <dbReference type="NCBI Taxonomy" id="28930"/>
    <lineage>
        <taxon>Eukaryota</taxon>
        <taxon>Viridiplantae</taxon>
        <taxon>Streptophyta</taxon>
        <taxon>Embryophyta</taxon>
        <taxon>Tracheophyta</taxon>
        <taxon>Spermatophyta</taxon>
        <taxon>Magnoliopsida</taxon>
        <taxon>eudicotyledons</taxon>
        <taxon>Gunneridae</taxon>
        <taxon>Pentapetalae</taxon>
        <taxon>rosids</taxon>
        <taxon>fabids</taxon>
        <taxon>Fagales</taxon>
        <taxon>Fagaceae</taxon>
        <taxon>Fagus</taxon>
    </lineage>
</organism>
<keyword evidence="2" id="KW-0863">Zinc-finger</keyword>
<dbReference type="InterPro" id="IPR001878">
    <property type="entry name" value="Znf_CCHC"/>
</dbReference>
<proteinExistence type="predicted"/>
<dbReference type="Gene3D" id="2.60.40.1670">
    <property type="entry name" value="beta-sandwich domain of Sec23/24"/>
    <property type="match status" value="1"/>
</dbReference>
<dbReference type="EMBL" id="OIVN01006261">
    <property type="protein sequence ID" value="SPD29147.1"/>
    <property type="molecule type" value="Genomic_DNA"/>
</dbReference>
<evidence type="ECO:0000256" key="1">
    <source>
        <dbReference type="ARBA" id="ARBA00022750"/>
    </source>
</evidence>
<dbReference type="Pfam" id="PF22936">
    <property type="entry name" value="Pol_BBD"/>
    <property type="match status" value="2"/>
</dbReference>
<dbReference type="InterPro" id="IPR043502">
    <property type="entry name" value="DNA/RNA_pol_sf"/>
</dbReference>
<feature type="compositionally biased region" description="Basic and acidic residues" evidence="3">
    <location>
        <begin position="1261"/>
        <end position="1271"/>
    </location>
</feature>
<feature type="region of interest" description="Disordered" evidence="3">
    <location>
        <begin position="215"/>
        <end position="281"/>
    </location>
</feature>
<dbReference type="GO" id="GO:0008270">
    <property type="term" value="F:zinc ion binding"/>
    <property type="evidence" value="ECO:0007669"/>
    <property type="project" value="UniProtKB-KW"/>
</dbReference>
<protein>
    <submittedName>
        <fullName evidence="6">Uncharacterized protein</fullName>
    </submittedName>
</protein>
<evidence type="ECO:0000313" key="6">
    <source>
        <dbReference type="EMBL" id="SPD29147.1"/>
    </source>
</evidence>
<dbReference type="InterPro" id="IPR057670">
    <property type="entry name" value="SH3_retrovirus"/>
</dbReference>
<evidence type="ECO:0000256" key="3">
    <source>
        <dbReference type="SAM" id="MobiDB-lite"/>
    </source>
</evidence>
<feature type="domain" description="Integrase catalytic" evidence="5">
    <location>
        <begin position="1567"/>
        <end position="1727"/>
    </location>
</feature>
<keyword evidence="1" id="KW-0064">Aspartyl protease</keyword>
<feature type="compositionally biased region" description="Polar residues" evidence="3">
    <location>
        <begin position="257"/>
        <end position="274"/>
    </location>
</feature>
<dbReference type="CDD" id="cd09272">
    <property type="entry name" value="RNase_HI_RT_Ty1"/>
    <property type="match status" value="2"/>
</dbReference>
<evidence type="ECO:0000256" key="2">
    <source>
        <dbReference type="PROSITE-ProRule" id="PRU00047"/>
    </source>
</evidence>
<keyword evidence="1" id="KW-0645">Protease</keyword>
<dbReference type="Pfam" id="PF00626">
    <property type="entry name" value="Gelsolin"/>
    <property type="match status" value="1"/>
</dbReference>
<dbReference type="Gene3D" id="3.40.20.10">
    <property type="entry name" value="Severin"/>
    <property type="match status" value="1"/>
</dbReference>
<dbReference type="InterPro" id="IPR012337">
    <property type="entry name" value="RNaseH-like_sf"/>
</dbReference>
<dbReference type="Gene3D" id="3.30.420.10">
    <property type="entry name" value="Ribonuclease H-like superfamily/Ribonuclease H"/>
    <property type="match status" value="1"/>
</dbReference>
<dbReference type="GO" id="GO:0003676">
    <property type="term" value="F:nucleic acid binding"/>
    <property type="evidence" value="ECO:0007669"/>
    <property type="project" value="InterPro"/>
</dbReference>
<feature type="compositionally biased region" description="Basic and acidic residues" evidence="3">
    <location>
        <begin position="1795"/>
        <end position="1808"/>
    </location>
</feature>
<dbReference type="PROSITE" id="PS50158">
    <property type="entry name" value="ZF_CCHC"/>
    <property type="match status" value="1"/>
</dbReference>
<dbReference type="GO" id="GO:0015074">
    <property type="term" value="P:DNA integration"/>
    <property type="evidence" value="ECO:0007669"/>
    <property type="project" value="InterPro"/>
</dbReference>
<feature type="region of interest" description="Disordered" evidence="3">
    <location>
        <begin position="1261"/>
        <end position="1314"/>
    </location>
</feature>
<dbReference type="InterPro" id="IPR013103">
    <property type="entry name" value="RVT_2"/>
</dbReference>
<dbReference type="Pfam" id="PF07727">
    <property type="entry name" value="RVT_2"/>
    <property type="match status" value="2"/>
</dbReference>
<dbReference type="InterPro" id="IPR029006">
    <property type="entry name" value="ADF-H/Gelsolin-like_dom_sf"/>
</dbReference>
<dbReference type="GO" id="GO:0004190">
    <property type="term" value="F:aspartic-type endopeptidase activity"/>
    <property type="evidence" value="ECO:0007669"/>
    <property type="project" value="UniProtKB-KW"/>
</dbReference>
<dbReference type="InterPro" id="IPR012990">
    <property type="entry name" value="Beta-sandwich_Sec23_24"/>
</dbReference>
<dbReference type="InterPro" id="IPR007123">
    <property type="entry name" value="Gelsolin-like_dom"/>
</dbReference>
<dbReference type="PROSITE" id="PS50994">
    <property type="entry name" value="INTEGRASE"/>
    <property type="match status" value="1"/>
</dbReference>
<reference evidence="6" key="1">
    <citation type="submission" date="2018-02" db="EMBL/GenBank/DDBJ databases">
        <authorList>
            <person name="Cohen D.B."/>
            <person name="Kent A.D."/>
        </authorList>
    </citation>
    <scope>NUCLEOTIDE SEQUENCE</scope>
</reference>
<dbReference type="SUPFAM" id="SSF57756">
    <property type="entry name" value="Retrovirus zinc finger-like domains"/>
    <property type="match status" value="1"/>
</dbReference>
<feature type="domain" description="CCHC-type" evidence="4">
    <location>
        <begin position="1310"/>
        <end position="1324"/>
    </location>
</feature>
<keyword evidence="2" id="KW-0479">Metal-binding</keyword>
<dbReference type="InterPro" id="IPR054722">
    <property type="entry name" value="PolX-like_BBD"/>
</dbReference>
<dbReference type="Pfam" id="PF25597">
    <property type="entry name" value="SH3_retrovirus"/>
    <property type="match status" value="1"/>
</dbReference>
<dbReference type="SUPFAM" id="SSF81995">
    <property type="entry name" value="beta-sandwich domain of Sec23/24"/>
    <property type="match status" value="1"/>
</dbReference>
<dbReference type="InterPro" id="IPR001584">
    <property type="entry name" value="Integrase_cat-core"/>
</dbReference>
<keyword evidence="1" id="KW-0378">Hydrolase</keyword>
<dbReference type="Pfam" id="PF13976">
    <property type="entry name" value="gag_pre-integrs"/>
    <property type="match status" value="1"/>
</dbReference>
<dbReference type="SUPFAM" id="SSF56672">
    <property type="entry name" value="DNA/RNA polymerases"/>
    <property type="match status" value="2"/>
</dbReference>
<dbReference type="InterPro" id="IPR036397">
    <property type="entry name" value="RNaseH_sf"/>
</dbReference>
<keyword evidence="2" id="KW-0862">Zinc</keyword>
<feature type="region of interest" description="Disordered" evidence="3">
    <location>
        <begin position="1795"/>
        <end position="1853"/>
    </location>
</feature>
<evidence type="ECO:0000259" key="4">
    <source>
        <dbReference type="PROSITE" id="PS50158"/>
    </source>
</evidence>
<dbReference type="Pfam" id="PF14223">
    <property type="entry name" value="Retrotran_gag_2"/>
    <property type="match status" value="2"/>
</dbReference>
<dbReference type="SUPFAM" id="SSF53098">
    <property type="entry name" value="Ribonuclease H-like"/>
    <property type="match status" value="1"/>
</dbReference>
<dbReference type="SMART" id="SM00343">
    <property type="entry name" value="ZnF_C2HC"/>
    <property type="match status" value="2"/>
</dbReference>
<gene>
    <name evidence="6" type="ORF">FSB_LOCUS57029</name>
</gene>
<dbReference type="InterPro" id="IPR025724">
    <property type="entry name" value="GAG-pre-integrase_dom"/>
</dbReference>
<evidence type="ECO:0000259" key="5">
    <source>
        <dbReference type="PROSITE" id="PS50994"/>
    </source>
</evidence>
<dbReference type="Gene3D" id="1.20.120.730">
    <property type="entry name" value="Sec23/Sec24 helical domain"/>
    <property type="match status" value="1"/>
</dbReference>
<dbReference type="Pfam" id="PF08033">
    <property type="entry name" value="Sec23_BS"/>
    <property type="match status" value="1"/>
</dbReference>
<dbReference type="InterPro" id="IPR036180">
    <property type="entry name" value="Gelsolin-like_dom_sf"/>
</dbReference>
<dbReference type="Gene3D" id="4.10.60.10">
    <property type="entry name" value="Zinc finger, CCHC-type"/>
    <property type="match status" value="1"/>
</dbReference>
<feature type="compositionally biased region" description="Basic residues" evidence="3">
    <location>
        <begin position="1301"/>
        <end position="1314"/>
    </location>
</feature>
<name>A0A2N9IUS6_FAGSY</name>
<dbReference type="SUPFAM" id="SSF82754">
    <property type="entry name" value="C-terminal, gelsolin-like domain of Sec23/24"/>
    <property type="match status" value="1"/>
</dbReference>
<dbReference type="PANTHER" id="PTHR11439:SF455">
    <property type="entry name" value="RLK (RECEPTOR-LIKE PROTEIN KINASE) 8, PUTATIVE-RELATED"/>
    <property type="match status" value="1"/>
</dbReference>
<dbReference type="PANTHER" id="PTHR11439">
    <property type="entry name" value="GAG-POL-RELATED RETROTRANSPOSON"/>
    <property type="match status" value="1"/>
</dbReference>